<dbReference type="GO" id="GO:0006281">
    <property type="term" value="P:DNA repair"/>
    <property type="evidence" value="ECO:0007669"/>
    <property type="project" value="TreeGrafter"/>
</dbReference>
<reference evidence="1 2" key="1">
    <citation type="journal article" date="2018" name="Nat. Biotechnol.">
        <title>A standardized bacterial taxonomy based on genome phylogeny substantially revises the tree of life.</title>
        <authorList>
            <person name="Parks D.H."/>
            <person name="Chuvochina M."/>
            <person name="Waite D.W."/>
            <person name="Rinke C."/>
            <person name="Skarshewski A."/>
            <person name="Chaumeil P.A."/>
            <person name="Hugenholtz P."/>
        </authorList>
    </citation>
    <scope>NUCLEOTIDE SEQUENCE [LARGE SCALE GENOMIC DNA]</scope>
    <source>
        <strain evidence="1">UBA8781</strain>
    </source>
</reference>
<dbReference type="GO" id="GO:0005829">
    <property type="term" value="C:cytosol"/>
    <property type="evidence" value="ECO:0007669"/>
    <property type="project" value="TreeGrafter"/>
</dbReference>
<proteinExistence type="predicted"/>
<protein>
    <submittedName>
        <fullName evidence="1">HAD family hydrolase</fullName>
    </submittedName>
</protein>
<dbReference type="Gene3D" id="3.40.50.1000">
    <property type="entry name" value="HAD superfamily/HAD-like"/>
    <property type="match status" value="1"/>
</dbReference>
<dbReference type="Gene3D" id="1.10.150.240">
    <property type="entry name" value="Putative phosphatase, domain 2"/>
    <property type="match status" value="1"/>
</dbReference>
<dbReference type="PANTHER" id="PTHR43434">
    <property type="entry name" value="PHOSPHOGLYCOLATE PHOSPHATASE"/>
    <property type="match status" value="1"/>
</dbReference>
<dbReference type="Proteomes" id="UP000264141">
    <property type="component" value="Unassembled WGS sequence"/>
</dbReference>
<dbReference type="NCBIfam" id="TIGR01509">
    <property type="entry name" value="HAD-SF-IA-v3"/>
    <property type="match status" value="1"/>
</dbReference>
<dbReference type="SUPFAM" id="SSF56784">
    <property type="entry name" value="HAD-like"/>
    <property type="match status" value="1"/>
</dbReference>
<keyword evidence="1" id="KW-0378">Hydrolase</keyword>
<dbReference type="InterPro" id="IPR041492">
    <property type="entry name" value="HAD_2"/>
</dbReference>
<dbReference type="Pfam" id="PF13419">
    <property type="entry name" value="HAD_2"/>
    <property type="match status" value="1"/>
</dbReference>
<dbReference type="STRING" id="229919.GCA_001050195_00277"/>
<dbReference type="InterPro" id="IPR050155">
    <property type="entry name" value="HAD-like_hydrolase_sf"/>
</dbReference>
<comment type="caution">
    <text evidence="1">The sequence shown here is derived from an EMBL/GenBank/DDBJ whole genome shotgun (WGS) entry which is preliminary data.</text>
</comment>
<organism evidence="1 2">
    <name type="scientific">Anaerolinea thermolimosa</name>
    <dbReference type="NCBI Taxonomy" id="229919"/>
    <lineage>
        <taxon>Bacteria</taxon>
        <taxon>Bacillati</taxon>
        <taxon>Chloroflexota</taxon>
        <taxon>Anaerolineae</taxon>
        <taxon>Anaerolineales</taxon>
        <taxon>Anaerolineaceae</taxon>
        <taxon>Anaerolinea</taxon>
    </lineage>
</organism>
<dbReference type="GO" id="GO:0008967">
    <property type="term" value="F:phosphoglycolate phosphatase activity"/>
    <property type="evidence" value="ECO:0007669"/>
    <property type="project" value="TreeGrafter"/>
</dbReference>
<dbReference type="InterPro" id="IPR023214">
    <property type="entry name" value="HAD_sf"/>
</dbReference>
<dbReference type="InterPro" id="IPR023198">
    <property type="entry name" value="PGP-like_dom2"/>
</dbReference>
<dbReference type="InterPro" id="IPR006439">
    <property type="entry name" value="HAD-SF_hydro_IA"/>
</dbReference>
<accession>A0A3D1JLE5</accession>
<dbReference type="PANTHER" id="PTHR43434:SF1">
    <property type="entry name" value="PHOSPHOGLYCOLATE PHOSPHATASE"/>
    <property type="match status" value="1"/>
</dbReference>
<dbReference type="AlphaFoldDB" id="A0A3D1JLE5"/>
<sequence length="226" mass="25359">MGIDRQRVCGICFDVDGTLSDTDDLWVARLSGWLKPVSWIFPQRNPSRFARWAIMAAESPGNLVYSLFDRFGLDDEIGRLFHWLNRQRGVLRSQRFLLIPGVQEALHRLHKHFPLAVVSARDHAGTLAFLQHFELEPFFRCVATSQTCEFTKPFPHPIRWAAAQMGVKPEELLMVGDTVVDIRAGKAAGAQTVGVLCGFGQEEELRRAGADLILPHTAQLADVLLD</sequence>
<dbReference type="InterPro" id="IPR036412">
    <property type="entry name" value="HAD-like_sf"/>
</dbReference>
<name>A0A3D1JLE5_9CHLR</name>
<dbReference type="RefSeq" id="WP_062189018.1">
    <property type="nucleotide sequence ID" value="NZ_DF967965.1"/>
</dbReference>
<dbReference type="NCBIfam" id="TIGR01549">
    <property type="entry name" value="HAD-SF-IA-v1"/>
    <property type="match status" value="1"/>
</dbReference>
<evidence type="ECO:0000313" key="2">
    <source>
        <dbReference type="Proteomes" id="UP000264141"/>
    </source>
</evidence>
<dbReference type="EMBL" id="DPBP01000042">
    <property type="protein sequence ID" value="HCE18476.1"/>
    <property type="molecule type" value="Genomic_DNA"/>
</dbReference>
<evidence type="ECO:0000313" key="1">
    <source>
        <dbReference type="EMBL" id="HCE18476.1"/>
    </source>
</evidence>
<dbReference type="SFLD" id="SFLDS00003">
    <property type="entry name" value="Haloacid_Dehalogenase"/>
    <property type="match status" value="1"/>
</dbReference>
<gene>
    <name evidence="1" type="ORF">DEQ80_11500</name>
</gene>
<dbReference type="SFLD" id="SFLDG01129">
    <property type="entry name" value="C1.5:_HAD__Beta-PGM__Phosphata"/>
    <property type="match status" value="1"/>
</dbReference>
<dbReference type="OrthoDB" id="9792518at2"/>